<reference evidence="1" key="1">
    <citation type="submission" date="2020-09" db="EMBL/GenBank/DDBJ databases">
        <title>Genome-Enabled Discovery of Anthraquinone Biosynthesis in Senna tora.</title>
        <authorList>
            <person name="Kang S.-H."/>
            <person name="Pandey R.P."/>
            <person name="Lee C.-M."/>
            <person name="Sim J.-S."/>
            <person name="Jeong J.-T."/>
            <person name="Choi B.-S."/>
            <person name="Jung M."/>
            <person name="Ginzburg D."/>
            <person name="Zhao K."/>
            <person name="Won S.Y."/>
            <person name="Oh T.-J."/>
            <person name="Yu Y."/>
            <person name="Kim N.-H."/>
            <person name="Lee O.R."/>
            <person name="Lee T.-H."/>
            <person name="Bashyal P."/>
            <person name="Kim T.-S."/>
            <person name="Lee W.-H."/>
            <person name="Kawkins C."/>
            <person name="Kim C.-K."/>
            <person name="Kim J.S."/>
            <person name="Ahn B.O."/>
            <person name="Rhee S.Y."/>
            <person name="Sohng J.K."/>
        </authorList>
    </citation>
    <scope>NUCLEOTIDE SEQUENCE</scope>
    <source>
        <tissue evidence="1">Leaf</tissue>
    </source>
</reference>
<sequence length="250" mass="28178">MAWRRKQKVIAQVYGSKVASYKKLPGWMAAVQQAMPGTTLSFQTVDIPGDDSVVQFKLQALTADRDGARRKQEHRPRRVCTRGEKDRICVVVVFVKAPRARREGSRGVLISDRETELLAALDNPGTVTTLVQATLYKVAEFFNNRRQQVQAQINAGHVLCEELRDIIFTNLEIARICKVTLRNEDLDEFEGSQCYFLPAQTSQLKRPGMAPRNRAGERLLSANSSPHVEAALVLAEKETENWSSLDLWLI</sequence>
<keyword evidence="2" id="KW-1185">Reference proteome</keyword>
<dbReference type="Proteomes" id="UP000634136">
    <property type="component" value="Unassembled WGS sequence"/>
</dbReference>
<comment type="caution">
    <text evidence="1">The sequence shown here is derived from an EMBL/GenBank/DDBJ whole genome shotgun (WGS) entry which is preliminary data.</text>
</comment>
<accession>A0A834W9C5</accession>
<organism evidence="1 2">
    <name type="scientific">Senna tora</name>
    <dbReference type="NCBI Taxonomy" id="362788"/>
    <lineage>
        <taxon>Eukaryota</taxon>
        <taxon>Viridiplantae</taxon>
        <taxon>Streptophyta</taxon>
        <taxon>Embryophyta</taxon>
        <taxon>Tracheophyta</taxon>
        <taxon>Spermatophyta</taxon>
        <taxon>Magnoliopsida</taxon>
        <taxon>eudicotyledons</taxon>
        <taxon>Gunneridae</taxon>
        <taxon>Pentapetalae</taxon>
        <taxon>rosids</taxon>
        <taxon>fabids</taxon>
        <taxon>Fabales</taxon>
        <taxon>Fabaceae</taxon>
        <taxon>Caesalpinioideae</taxon>
        <taxon>Cassia clade</taxon>
        <taxon>Senna</taxon>
    </lineage>
</organism>
<gene>
    <name evidence="1" type="ORF">G2W53_029074</name>
</gene>
<name>A0A834W9C5_9FABA</name>
<dbReference type="EMBL" id="JAAIUW010000009">
    <property type="protein sequence ID" value="KAF7815105.1"/>
    <property type="molecule type" value="Genomic_DNA"/>
</dbReference>
<protein>
    <submittedName>
        <fullName evidence="1">Uncharacterized protein</fullName>
    </submittedName>
</protein>
<evidence type="ECO:0000313" key="2">
    <source>
        <dbReference type="Proteomes" id="UP000634136"/>
    </source>
</evidence>
<dbReference type="OrthoDB" id="1415334at2759"/>
<dbReference type="AlphaFoldDB" id="A0A834W9C5"/>
<evidence type="ECO:0000313" key="1">
    <source>
        <dbReference type="EMBL" id="KAF7815105.1"/>
    </source>
</evidence>
<proteinExistence type="predicted"/>